<dbReference type="PANTHER" id="PTHR12901:SF10">
    <property type="entry name" value="COENZYME Q-BINDING PROTEIN COQ10, MITOCHONDRIAL"/>
    <property type="match status" value="1"/>
</dbReference>
<evidence type="ECO:0000256" key="2">
    <source>
        <dbReference type="ARBA" id="ARBA00011814"/>
    </source>
</evidence>
<dbReference type="InterPro" id="IPR044996">
    <property type="entry name" value="COQ10-like"/>
</dbReference>
<dbReference type="CDD" id="cd07813">
    <property type="entry name" value="COQ10p_like"/>
    <property type="match status" value="1"/>
</dbReference>
<evidence type="ECO:0000259" key="4">
    <source>
        <dbReference type="Pfam" id="PF03364"/>
    </source>
</evidence>
<evidence type="ECO:0000256" key="1">
    <source>
        <dbReference type="ARBA" id="ARBA00006885"/>
    </source>
</evidence>
<dbReference type="OrthoDB" id="292693at2759"/>
<evidence type="ECO:0000313" key="5">
    <source>
        <dbReference type="EMBL" id="KAJ4389385.1"/>
    </source>
</evidence>
<organism evidence="5 6">
    <name type="scientific">Gnomoniopsis smithogilvyi</name>
    <dbReference type="NCBI Taxonomy" id="1191159"/>
    <lineage>
        <taxon>Eukaryota</taxon>
        <taxon>Fungi</taxon>
        <taxon>Dikarya</taxon>
        <taxon>Ascomycota</taxon>
        <taxon>Pezizomycotina</taxon>
        <taxon>Sordariomycetes</taxon>
        <taxon>Sordariomycetidae</taxon>
        <taxon>Diaporthales</taxon>
        <taxon>Gnomoniaceae</taxon>
        <taxon>Gnomoniopsis</taxon>
    </lineage>
</organism>
<dbReference type="EMBL" id="JAPEVB010000004">
    <property type="protein sequence ID" value="KAJ4389385.1"/>
    <property type="molecule type" value="Genomic_DNA"/>
</dbReference>
<accession>A0A9W8YSN9</accession>
<dbReference type="GO" id="GO:0048039">
    <property type="term" value="F:ubiquinone binding"/>
    <property type="evidence" value="ECO:0007669"/>
    <property type="project" value="InterPro"/>
</dbReference>
<comment type="similarity">
    <text evidence="1">Belongs to the COQ10 family.</text>
</comment>
<dbReference type="PANTHER" id="PTHR12901">
    <property type="entry name" value="SPERM PROTEIN HOMOLOG"/>
    <property type="match status" value="1"/>
</dbReference>
<protein>
    <submittedName>
        <fullName evidence="5">Coenzyme Q-binding protein coq10, mitochondrial</fullName>
    </submittedName>
</protein>
<gene>
    <name evidence="5" type="primary">COQ10</name>
    <name evidence="5" type="ORF">N0V93_006853</name>
</gene>
<dbReference type="InterPro" id="IPR005031">
    <property type="entry name" value="COQ10_START"/>
</dbReference>
<dbReference type="Proteomes" id="UP001140453">
    <property type="component" value="Unassembled WGS sequence"/>
</dbReference>
<dbReference type="GO" id="GO:0045333">
    <property type="term" value="P:cellular respiration"/>
    <property type="evidence" value="ECO:0007669"/>
    <property type="project" value="InterPro"/>
</dbReference>
<keyword evidence="6" id="KW-1185">Reference proteome</keyword>
<dbReference type="AlphaFoldDB" id="A0A9W8YSN9"/>
<evidence type="ECO:0000313" key="6">
    <source>
        <dbReference type="Proteomes" id="UP001140453"/>
    </source>
</evidence>
<evidence type="ECO:0000256" key="3">
    <source>
        <dbReference type="ARBA" id="ARBA00024947"/>
    </source>
</evidence>
<comment type="subunit">
    <text evidence="2">Interacts with coenzyme Q.</text>
</comment>
<dbReference type="GO" id="GO:0005739">
    <property type="term" value="C:mitochondrion"/>
    <property type="evidence" value="ECO:0007669"/>
    <property type="project" value="TreeGrafter"/>
</dbReference>
<comment type="function">
    <text evidence="3">Required for the function of coenzyme Q in the respiratory chain. May serve as a chaperone or may be involved in the transport of Q6 from its site of synthesis to the catalytic sites of the respiratory complexes.</text>
</comment>
<name>A0A9W8YSN9_9PEZI</name>
<comment type="caution">
    <text evidence="5">The sequence shown here is derived from an EMBL/GenBank/DDBJ whole genome shotgun (WGS) entry which is preliminary data.</text>
</comment>
<dbReference type="InterPro" id="IPR023393">
    <property type="entry name" value="START-like_dom_sf"/>
</dbReference>
<sequence length="208" mass="23619">MAAKGPLRPLVSLFRHHPTQAPRRTFFDGLLRSEKPLAINVTRTIPYPRAKLYDLIVDVDSYSKFLPFCHRSRVTSWTAPDANNQRWPTEGELTVGYGPITQSYTSRIVCVPGRSVEALSGTDEPVAKKDGGKNPFKQLVTRWTVEDAPAPKTAVGEEQEWTKVDLDMTMRLEDPFLQIMLSKVTDETATKMIEAFEKRVRDELRQGR</sequence>
<dbReference type="Gene3D" id="3.30.530.20">
    <property type="match status" value="1"/>
</dbReference>
<proteinExistence type="inferred from homology"/>
<reference evidence="5" key="1">
    <citation type="submission" date="2022-10" db="EMBL/GenBank/DDBJ databases">
        <title>Tapping the CABI collections for fungal endophytes: first genome assemblies for Collariella, Neodidymelliopsis, Ascochyta clinopodiicola, Didymella pomorum, Didymosphaeria variabile, Neocosmospora piperis and Neocucurbitaria cava.</title>
        <authorList>
            <person name="Hill R."/>
        </authorList>
    </citation>
    <scope>NUCLEOTIDE SEQUENCE</scope>
    <source>
        <strain evidence="5">IMI 355082</strain>
    </source>
</reference>
<feature type="domain" description="Coenzyme Q-binding protein COQ10 START" evidence="4">
    <location>
        <begin position="45"/>
        <end position="197"/>
    </location>
</feature>
<dbReference type="Pfam" id="PF03364">
    <property type="entry name" value="Polyketide_cyc"/>
    <property type="match status" value="1"/>
</dbReference>
<dbReference type="SUPFAM" id="SSF55961">
    <property type="entry name" value="Bet v1-like"/>
    <property type="match status" value="1"/>
</dbReference>